<evidence type="ECO:0000313" key="2">
    <source>
        <dbReference type="Proteomes" id="UP000309340"/>
    </source>
</evidence>
<sequence length="216" mass="24383">MHDLLPILSNIFFLGKLYRVDVTWRKDLSPCDGCYGYTITDGKDKGVVYVILDPDNFSQETGTRTHRGHAIGTMLHECVHAFLMLYCGWDDCAGCRAAEGENGHGRAWVRLAMEVEAVAWGMLRADVRLGAFDLRAIEYTPCADDWERYYDEGRVYGAVGCSWPFKPDSEQSLDVLMGRSMELDERTRSVLYRAAVRHGEDIVASQLVREQEKGGC</sequence>
<protein>
    <recommendedName>
        <fullName evidence="3">SprT-like domain-containing protein</fullName>
    </recommendedName>
</protein>
<dbReference type="EMBL" id="NAJQ01000195">
    <property type="protein sequence ID" value="TKA75369.1"/>
    <property type="molecule type" value="Genomic_DNA"/>
</dbReference>
<evidence type="ECO:0008006" key="3">
    <source>
        <dbReference type="Google" id="ProtNLM"/>
    </source>
</evidence>
<dbReference type="Proteomes" id="UP000309340">
    <property type="component" value="Unassembled WGS sequence"/>
</dbReference>
<proteinExistence type="predicted"/>
<organism evidence="1 2">
    <name type="scientific">Friedmanniomyces simplex</name>
    <dbReference type="NCBI Taxonomy" id="329884"/>
    <lineage>
        <taxon>Eukaryota</taxon>
        <taxon>Fungi</taxon>
        <taxon>Dikarya</taxon>
        <taxon>Ascomycota</taxon>
        <taxon>Pezizomycotina</taxon>
        <taxon>Dothideomycetes</taxon>
        <taxon>Dothideomycetidae</taxon>
        <taxon>Mycosphaerellales</taxon>
        <taxon>Teratosphaeriaceae</taxon>
        <taxon>Friedmanniomyces</taxon>
    </lineage>
</organism>
<dbReference type="AlphaFoldDB" id="A0A4V6WL53"/>
<keyword evidence="2" id="KW-1185">Reference proteome</keyword>
<name>A0A4V6WL53_9PEZI</name>
<evidence type="ECO:0000313" key="1">
    <source>
        <dbReference type="EMBL" id="TKA75369.1"/>
    </source>
</evidence>
<reference evidence="1 2" key="1">
    <citation type="submission" date="2017-03" db="EMBL/GenBank/DDBJ databases">
        <title>Genomes of endolithic fungi from Antarctica.</title>
        <authorList>
            <person name="Coleine C."/>
            <person name="Masonjones S."/>
            <person name="Stajich J.E."/>
        </authorList>
    </citation>
    <scope>NUCLEOTIDE SEQUENCE [LARGE SCALE GENOMIC DNA]</scope>
    <source>
        <strain evidence="1 2">CCFEE 5184</strain>
    </source>
</reference>
<comment type="caution">
    <text evidence="1">The sequence shown here is derived from an EMBL/GenBank/DDBJ whole genome shotgun (WGS) entry which is preliminary data.</text>
</comment>
<accession>A0A4V6WL53</accession>
<gene>
    <name evidence="1" type="ORF">B0A55_06008</name>
</gene>
<dbReference type="OrthoDB" id="3622581at2759"/>